<keyword evidence="1" id="KW-1133">Transmembrane helix</keyword>
<dbReference type="EMBL" id="BT145396">
    <property type="protein sequence ID" value="AFK45190.1"/>
    <property type="molecule type" value="mRNA"/>
</dbReference>
<dbReference type="AlphaFoldDB" id="I3SY48"/>
<protein>
    <recommendedName>
        <fullName evidence="3">Transmembrane protein</fullName>
    </recommendedName>
</protein>
<evidence type="ECO:0000313" key="2">
    <source>
        <dbReference type="EMBL" id="AFK45190.1"/>
    </source>
</evidence>
<feature type="transmembrane region" description="Helical" evidence="1">
    <location>
        <begin position="46"/>
        <end position="66"/>
    </location>
</feature>
<accession>I3SY48</accession>
<reference evidence="2" key="1">
    <citation type="submission" date="2012-05" db="EMBL/GenBank/DDBJ databases">
        <authorList>
            <person name="Krishnakumar V."/>
            <person name="Cheung F."/>
            <person name="Xiao Y."/>
            <person name="Chan A."/>
            <person name="Moskal W.A."/>
            <person name="Town C.D."/>
        </authorList>
    </citation>
    <scope>NUCLEOTIDE SEQUENCE</scope>
</reference>
<sequence>MFHSGHSFGNGNHIRVRSFRGSGANLLIWATFTCIRFSSRIRLRTWAMLVGILGYISVLHGSSSLVSL</sequence>
<evidence type="ECO:0008006" key="3">
    <source>
        <dbReference type="Google" id="ProtNLM"/>
    </source>
</evidence>
<keyword evidence="1" id="KW-0472">Membrane</keyword>
<keyword evidence="1" id="KW-0812">Transmembrane</keyword>
<evidence type="ECO:0000256" key="1">
    <source>
        <dbReference type="SAM" id="Phobius"/>
    </source>
</evidence>
<proteinExistence type="evidence at transcript level"/>
<organism evidence="2">
    <name type="scientific">Medicago truncatula</name>
    <name type="common">Barrel medic</name>
    <name type="synonym">Medicago tribuloides</name>
    <dbReference type="NCBI Taxonomy" id="3880"/>
    <lineage>
        <taxon>Eukaryota</taxon>
        <taxon>Viridiplantae</taxon>
        <taxon>Streptophyta</taxon>
        <taxon>Embryophyta</taxon>
        <taxon>Tracheophyta</taxon>
        <taxon>Spermatophyta</taxon>
        <taxon>Magnoliopsida</taxon>
        <taxon>eudicotyledons</taxon>
        <taxon>Gunneridae</taxon>
        <taxon>Pentapetalae</taxon>
        <taxon>rosids</taxon>
        <taxon>fabids</taxon>
        <taxon>Fabales</taxon>
        <taxon>Fabaceae</taxon>
        <taxon>Papilionoideae</taxon>
        <taxon>50 kb inversion clade</taxon>
        <taxon>NPAAA clade</taxon>
        <taxon>Hologalegina</taxon>
        <taxon>IRL clade</taxon>
        <taxon>Trifolieae</taxon>
        <taxon>Medicago</taxon>
    </lineage>
</organism>
<name>I3SY48_MEDTR</name>